<accession>A0ABY3F867</accession>
<dbReference type="EMBL" id="VNFF01000027">
    <property type="protein sequence ID" value="TVU80243.1"/>
    <property type="molecule type" value="Genomic_DNA"/>
</dbReference>
<feature type="domain" description="HTH psq-type" evidence="1">
    <location>
        <begin position="22"/>
        <end position="56"/>
    </location>
</feature>
<dbReference type="InterPro" id="IPR007889">
    <property type="entry name" value="HTH_Psq"/>
</dbReference>
<keyword evidence="3" id="KW-1185">Reference proteome</keyword>
<comment type="caution">
    <text evidence="2">The sequence shown here is derived from an EMBL/GenBank/DDBJ whole genome shotgun (WGS) entry which is preliminary data.</text>
</comment>
<name>A0ABY3F867_9GAMM</name>
<protein>
    <recommendedName>
        <fullName evidence="1">HTH psq-type domain-containing protein</fullName>
    </recommendedName>
</protein>
<evidence type="ECO:0000313" key="2">
    <source>
        <dbReference type="EMBL" id="TVU80243.1"/>
    </source>
</evidence>
<dbReference type="Proteomes" id="UP000317938">
    <property type="component" value="Unassembled WGS sequence"/>
</dbReference>
<proteinExistence type="predicted"/>
<sequence>MPMILTPPQKRSVNMLSNYPHLDEALKKLSVHQLTISQASEHYDLPKRVIYKALRQQQAKIAQQKSYLLAAQKRLQQNLQSVELELANFN</sequence>
<dbReference type="Pfam" id="PF05225">
    <property type="entry name" value="HTH_psq"/>
    <property type="match status" value="1"/>
</dbReference>
<organism evidence="2 3">
    <name type="scientific">Pseudoalteromonas neustonica</name>
    <dbReference type="NCBI Taxonomy" id="1840331"/>
    <lineage>
        <taxon>Bacteria</taxon>
        <taxon>Pseudomonadati</taxon>
        <taxon>Pseudomonadota</taxon>
        <taxon>Gammaproteobacteria</taxon>
        <taxon>Alteromonadales</taxon>
        <taxon>Pseudoalteromonadaceae</taxon>
        <taxon>Pseudoalteromonas</taxon>
    </lineage>
</organism>
<evidence type="ECO:0000313" key="3">
    <source>
        <dbReference type="Proteomes" id="UP000317938"/>
    </source>
</evidence>
<reference evidence="2 3" key="1">
    <citation type="submission" date="2019-07" db="EMBL/GenBank/DDBJ databases">
        <title>Diversity of Bacteria from Kongsfjorden, Arctic.</title>
        <authorList>
            <person name="Yu Y."/>
        </authorList>
    </citation>
    <scope>NUCLEOTIDE SEQUENCE [LARGE SCALE GENOMIC DNA]</scope>
    <source>
        <strain evidence="2 3">SM1927</strain>
    </source>
</reference>
<gene>
    <name evidence="2" type="ORF">FQP85_20355</name>
</gene>
<evidence type="ECO:0000259" key="1">
    <source>
        <dbReference type="Pfam" id="PF05225"/>
    </source>
</evidence>